<keyword evidence="13 19" id="KW-0573">Peptidoglycan synthesis</keyword>
<comment type="cofactor">
    <cofactor evidence="1 19">
        <name>FAD</name>
        <dbReference type="ChEBI" id="CHEBI:57692"/>
    </cofactor>
</comment>
<evidence type="ECO:0000256" key="9">
    <source>
        <dbReference type="ARBA" id="ARBA00022630"/>
    </source>
</evidence>
<dbReference type="UniPathway" id="UPA00219"/>
<feature type="domain" description="FAD-binding PCMH-type" evidence="20">
    <location>
        <begin position="18"/>
        <end position="190"/>
    </location>
</feature>
<comment type="subcellular location">
    <subcellularLocation>
        <location evidence="3 19">Cytoplasm</location>
    </subcellularLocation>
</comment>
<comment type="pathway">
    <text evidence="4 19">Cell wall biogenesis; peptidoglycan biosynthesis.</text>
</comment>
<evidence type="ECO:0000256" key="4">
    <source>
        <dbReference type="ARBA" id="ARBA00004752"/>
    </source>
</evidence>
<comment type="catalytic activity">
    <reaction evidence="18 19">
        <text>UDP-N-acetyl-alpha-D-muramate + NADP(+) = UDP-N-acetyl-3-O-(1-carboxyvinyl)-alpha-D-glucosamine + NADPH + H(+)</text>
        <dbReference type="Rhea" id="RHEA:12248"/>
        <dbReference type="ChEBI" id="CHEBI:15378"/>
        <dbReference type="ChEBI" id="CHEBI:57783"/>
        <dbReference type="ChEBI" id="CHEBI:58349"/>
        <dbReference type="ChEBI" id="CHEBI:68483"/>
        <dbReference type="ChEBI" id="CHEBI:70757"/>
        <dbReference type="EC" id="1.3.1.98"/>
    </reaction>
</comment>
<organism evidence="21 22">
    <name type="scientific">Draconibacterium sediminis</name>
    <dbReference type="NCBI Taxonomy" id="1544798"/>
    <lineage>
        <taxon>Bacteria</taxon>
        <taxon>Pseudomonadati</taxon>
        <taxon>Bacteroidota</taxon>
        <taxon>Bacteroidia</taxon>
        <taxon>Marinilabiliales</taxon>
        <taxon>Prolixibacteraceae</taxon>
        <taxon>Draconibacterium</taxon>
    </lineage>
</organism>
<keyword evidence="15 19" id="KW-0131">Cell cycle</keyword>
<dbReference type="HAMAP" id="MF_00037">
    <property type="entry name" value="MurB"/>
    <property type="match status" value="1"/>
</dbReference>
<dbReference type="GO" id="GO:0071555">
    <property type="term" value="P:cell wall organization"/>
    <property type="evidence" value="ECO:0007669"/>
    <property type="project" value="UniProtKB-KW"/>
</dbReference>
<dbReference type="Gene3D" id="3.30.43.10">
    <property type="entry name" value="Uridine Diphospho-n-acetylenolpyruvylglucosamine Reductase, domain 2"/>
    <property type="match status" value="1"/>
</dbReference>
<keyword evidence="14 19" id="KW-0560">Oxidoreductase</keyword>
<dbReference type="Proteomes" id="UP000032544">
    <property type="component" value="Unassembled WGS sequence"/>
</dbReference>
<dbReference type="InterPro" id="IPR016169">
    <property type="entry name" value="FAD-bd_PCMH_sub2"/>
</dbReference>
<dbReference type="PANTHER" id="PTHR21071">
    <property type="entry name" value="UDP-N-ACETYLENOLPYRUVOYLGLUCOSAMINE REDUCTASE"/>
    <property type="match status" value="1"/>
</dbReference>
<dbReference type="GO" id="GO:0008360">
    <property type="term" value="P:regulation of cell shape"/>
    <property type="evidence" value="ECO:0007669"/>
    <property type="project" value="UniProtKB-KW"/>
</dbReference>
<dbReference type="GO" id="GO:0071949">
    <property type="term" value="F:FAD binding"/>
    <property type="evidence" value="ECO:0007669"/>
    <property type="project" value="InterPro"/>
</dbReference>
<evidence type="ECO:0000256" key="16">
    <source>
        <dbReference type="ARBA" id="ARBA00023316"/>
    </source>
</evidence>
<feature type="active site" evidence="19">
    <location>
        <position position="334"/>
    </location>
</feature>
<dbReference type="InterPro" id="IPR011601">
    <property type="entry name" value="MurB_C"/>
</dbReference>
<dbReference type="PANTHER" id="PTHR21071:SF4">
    <property type="entry name" value="UDP-N-ACETYLENOLPYRUVOYLGLUCOSAMINE REDUCTASE"/>
    <property type="match status" value="1"/>
</dbReference>
<evidence type="ECO:0000256" key="18">
    <source>
        <dbReference type="ARBA" id="ARBA00048914"/>
    </source>
</evidence>
<protein>
    <recommendedName>
        <fullName evidence="6 19">UDP-N-acetylenolpyruvoylglucosamine reductase</fullName>
        <ecNumber evidence="5 19">1.3.1.98</ecNumber>
    </recommendedName>
    <alternativeName>
        <fullName evidence="17 19">UDP-N-acetylmuramate dehydrogenase</fullName>
    </alternativeName>
</protein>
<keyword evidence="11 19" id="KW-0521">NADP</keyword>
<dbReference type="Pfam" id="PF01565">
    <property type="entry name" value="FAD_binding_4"/>
    <property type="match status" value="1"/>
</dbReference>
<evidence type="ECO:0000256" key="5">
    <source>
        <dbReference type="ARBA" id="ARBA00012518"/>
    </source>
</evidence>
<evidence type="ECO:0000256" key="1">
    <source>
        <dbReference type="ARBA" id="ARBA00001974"/>
    </source>
</evidence>
<dbReference type="Gene3D" id="3.30.465.10">
    <property type="match status" value="1"/>
</dbReference>
<dbReference type="GO" id="GO:0008762">
    <property type="term" value="F:UDP-N-acetylmuramate dehydrogenase activity"/>
    <property type="evidence" value="ECO:0007669"/>
    <property type="project" value="UniProtKB-UniRule"/>
</dbReference>
<evidence type="ECO:0000256" key="7">
    <source>
        <dbReference type="ARBA" id="ARBA00022490"/>
    </source>
</evidence>
<evidence type="ECO:0000256" key="14">
    <source>
        <dbReference type="ARBA" id="ARBA00023002"/>
    </source>
</evidence>
<proteinExistence type="inferred from homology"/>
<dbReference type="Gene3D" id="3.90.78.10">
    <property type="entry name" value="UDP-N-acetylenolpyruvoylglucosamine reductase, C-terminal domain"/>
    <property type="match status" value="1"/>
</dbReference>
<dbReference type="SUPFAM" id="SSF56176">
    <property type="entry name" value="FAD-binding/transporter-associated domain-like"/>
    <property type="match status" value="1"/>
</dbReference>
<comment type="similarity">
    <text evidence="19">Belongs to the MurB family.</text>
</comment>
<feature type="active site" description="Proton donor" evidence="19">
    <location>
        <position position="238"/>
    </location>
</feature>
<dbReference type="PROSITE" id="PS51387">
    <property type="entry name" value="FAD_PCMH"/>
    <property type="match status" value="1"/>
</dbReference>
<keyword evidence="9 19" id="KW-0285">Flavoprotein</keyword>
<dbReference type="GO" id="GO:0005829">
    <property type="term" value="C:cytosol"/>
    <property type="evidence" value="ECO:0007669"/>
    <property type="project" value="TreeGrafter"/>
</dbReference>
<keyword evidence="10 19" id="KW-0274">FAD</keyword>
<evidence type="ECO:0000256" key="2">
    <source>
        <dbReference type="ARBA" id="ARBA00003921"/>
    </source>
</evidence>
<dbReference type="PATRIC" id="fig|1544798.3.peg.4456"/>
<evidence type="ECO:0000256" key="17">
    <source>
        <dbReference type="ARBA" id="ARBA00031026"/>
    </source>
</evidence>
<evidence type="ECO:0000256" key="3">
    <source>
        <dbReference type="ARBA" id="ARBA00004496"/>
    </source>
</evidence>
<dbReference type="InterPro" id="IPR016166">
    <property type="entry name" value="FAD-bd_PCMH"/>
</dbReference>
<dbReference type="InterPro" id="IPR003170">
    <property type="entry name" value="MurB"/>
</dbReference>
<evidence type="ECO:0000256" key="19">
    <source>
        <dbReference type="HAMAP-Rule" id="MF_00037"/>
    </source>
</evidence>
<dbReference type="GO" id="GO:0009252">
    <property type="term" value="P:peptidoglycan biosynthetic process"/>
    <property type="evidence" value="ECO:0007669"/>
    <property type="project" value="UniProtKB-UniRule"/>
</dbReference>
<reference evidence="21 22" key="1">
    <citation type="submission" date="2014-09" db="EMBL/GenBank/DDBJ databases">
        <title>Draft Genome Sequence of Draconibacterium sp. JN14CK-3.</title>
        <authorList>
            <person name="Dong C."/>
            <person name="Lai Q."/>
            <person name="Shao Z."/>
        </authorList>
    </citation>
    <scope>NUCLEOTIDE SEQUENCE [LARGE SCALE GENOMIC DNA]</scope>
    <source>
        <strain evidence="21 22">JN14CK-3</strain>
    </source>
</reference>
<dbReference type="Pfam" id="PF02873">
    <property type="entry name" value="MurB_C"/>
    <property type="match status" value="1"/>
</dbReference>
<evidence type="ECO:0000256" key="15">
    <source>
        <dbReference type="ARBA" id="ARBA00023306"/>
    </source>
</evidence>
<evidence type="ECO:0000313" key="22">
    <source>
        <dbReference type="Proteomes" id="UP000032544"/>
    </source>
</evidence>
<dbReference type="InterPro" id="IPR006094">
    <property type="entry name" value="Oxid_FAD_bind_N"/>
</dbReference>
<evidence type="ECO:0000313" key="21">
    <source>
        <dbReference type="EMBL" id="KJF42339.1"/>
    </source>
</evidence>
<dbReference type="STRING" id="1544798.LH29_21370"/>
<dbReference type="RefSeq" id="WP_045033132.1">
    <property type="nucleotide sequence ID" value="NZ_JRHC01000006.1"/>
</dbReference>
<sequence>MIRFSENHSLKAHNTFGIEAKAKYYFEFTELEDLQVFLNSNKSWKEEKLIVLGEGSNILFMNDFDGLVIHPNVPGMNSVWEDRNHVWFEVGAGEVWDEFVEFVVNQGLGGAENLSLIPGKVGAAPVQNIGAYGQEVCRLIEKVKGFDLEKGCAVEFSATECGFAYRNSVFKNYLKNRFIITSVIMRMDKFPEFNLGYGQLEERVKEKGDVNLHNIREAVIEIRSSKLPDVKELGNAGSFFKNPVVDMALAEQIKSKYPEVPFYPGGEGKIKLAAGWLIEQAGWKGKRIGDAGVHEQQALVLVNYGNATGKEIYALSEAVCNSVEEKFGVTLEREVNCI</sequence>
<evidence type="ECO:0000259" key="20">
    <source>
        <dbReference type="PROSITE" id="PS51387"/>
    </source>
</evidence>
<dbReference type="SUPFAM" id="SSF56194">
    <property type="entry name" value="Uridine diphospho-N-Acetylenolpyruvylglucosamine reductase, MurB, C-terminal domain"/>
    <property type="match status" value="1"/>
</dbReference>
<dbReference type="EC" id="1.3.1.98" evidence="5 19"/>
<dbReference type="NCBIfam" id="TIGR00179">
    <property type="entry name" value="murB"/>
    <property type="match status" value="1"/>
</dbReference>
<keyword evidence="16 19" id="KW-0961">Cell wall biogenesis/degradation</keyword>
<keyword evidence="7 19" id="KW-0963">Cytoplasm</keyword>
<gene>
    <name evidence="19" type="primary">murB</name>
    <name evidence="21" type="ORF">LH29_21370</name>
</gene>
<evidence type="ECO:0000256" key="10">
    <source>
        <dbReference type="ARBA" id="ARBA00022827"/>
    </source>
</evidence>
<feature type="active site" evidence="19">
    <location>
        <position position="166"/>
    </location>
</feature>
<dbReference type="GO" id="GO:0051301">
    <property type="term" value="P:cell division"/>
    <property type="evidence" value="ECO:0007669"/>
    <property type="project" value="UniProtKB-KW"/>
</dbReference>
<dbReference type="NCBIfam" id="NF000755">
    <property type="entry name" value="PRK00046.1"/>
    <property type="match status" value="1"/>
</dbReference>
<name>A0A0D8J6F6_9BACT</name>
<keyword evidence="12 19" id="KW-0133">Cell shape</keyword>
<dbReference type="EMBL" id="JRHC01000006">
    <property type="protein sequence ID" value="KJF42339.1"/>
    <property type="molecule type" value="Genomic_DNA"/>
</dbReference>
<keyword evidence="22" id="KW-1185">Reference proteome</keyword>
<dbReference type="InterPro" id="IPR036318">
    <property type="entry name" value="FAD-bd_PCMH-like_sf"/>
</dbReference>
<dbReference type="OrthoDB" id="9804753at2"/>
<keyword evidence="8 19" id="KW-0132">Cell division</keyword>
<comment type="function">
    <text evidence="2 19">Cell wall formation.</text>
</comment>
<dbReference type="InterPro" id="IPR036635">
    <property type="entry name" value="MurB_C_sf"/>
</dbReference>
<evidence type="ECO:0000256" key="11">
    <source>
        <dbReference type="ARBA" id="ARBA00022857"/>
    </source>
</evidence>
<comment type="caution">
    <text evidence="21">The sequence shown here is derived from an EMBL/GenBank/DDBJ whole genome shotgun (WGS) entry which is preliminary data.</text>
</comment>
<evidence type="ECO:0000256" key="13">
    <source>
        <dbReference type="ARBA" id="ARBA00022984"/>
    </source>
</evidence>
<evidence type="ECO:0000256" key="8">
    <source>
        <dbReference type="ARBA" id="ARBA00022618"/>
    </source>
</evidence>
<evidence type="ECO:0000256" key="6">
    <source>
        <dbReference type="ARBA" id="ARBA00015188"/>
    </source>
</evidence>
<evidence type="ECO:0000256" key="12">
    <source>
        <dbReference type="ARBA" id="ARBA00022960"/>
    </source>
</evidence>
<dbReference type="InterPro" id="IPR016167">
    <property type="entry name" value="FAD-bd_PCMH_sub1"/>
</dbReference>
<dbReference type="AlphaFoldDB" id="A0A0D8J6F6"/>
<accession>A0A0D8J6F6</accession>